<dbReference type="EMBL" id="BLLK01000019">
    <property type="protein sequence ID" value="GFH44050.1"/>
    <property type="molecule type" value="Genomic_DNA"/>
</dbReference>
<protein>
    <recommendedName>
        <fullName evidence="3">Leucine-rich repeat domain-containing protein</fullName>
    </recommendedName>
</protein>
<evidence type="ECO:0008006" key="3">
    <source>
        <dbReference type="Google" id="ProtNLM"/>
    </source>
</evidence>
<evidence type="ECO:0000313" key="2">
    <source>
        <dbReference type="Proteomes" id="UP001054902"/>
    </source>
</evidence>
<dbReference type="InterPro" id="IPR026906">
    <property type="entry name" value="LRR_5"/>
</dbReference>
<name>A0AAD3CFA8_9STRA</name>
<dbReference type="AlphaFoldDB" id="A0AAD3CFA8"/>
<dbReference type="Proteomes" id="UP001054902">
    <property type="component" value="Unassembled WGS sequence"/>
</dbReference>
<keyword evidence="2" id="KW-1185">Reference proteome</keyword>
<reference evidence="1 2" key="1">
    <citation type="journal article" date="2021" name="Sci. Rep.">
        <title>The genome of the diatom Chaetoceros tenuissimus carries an ancient integrated fragment of an extant virus.</title>
        <authorList>
            <person name="Hongo Y."/>
            <person name="Kimura K."/>
            <person name="Takaki Y."/>
            <person name="Yoshida Y."/>
            <person name="Baba S."/>
            <person name="Kobayashi G."/>
            <person name="Nagasaki K."/>
            <person name="Hano T."/>
            <person name="Tomaru Y."/>
        </authorList>
    </citation>
    <scope>NUCLEOTIDE SEQUENCE [LARGE SCALE GENOMIC DNA]</scope>
    <source>
        <strain evidence="1 2">NIES-3715</strain>
    </source>
</reference>
<dbReference type="Pfam" id="PF13306">
    <property type="entry name" value="LRR_5"/>
    <property type="match status" value="1"/>
</dbReference>
<accession>A0AAD3CFA8</accession>
<organism evidence="1 2">
    <name type="scientific">Chaetoceros tenuissimus</name>
    <dbReference type="NCBI Taxonomy" id="426638"/>
    <lineage>
        <taxon>Eukaryota</taxon>
        <taxon>Sar</taxon>
        <taxon>Stramenopiles</taxon>
        <taxon>Ochrophyta</taxon>
        <taxon>Bacillariophyta</taxon>
        <taxon>Coscinodiscophyceae</taxon>
        <taxon>Chaetocerotophycidae</taxon>
        <taxon>Chaetocerotales</taxon>
        <taxon>Chaetocerotaceae</taxon>
        <taxon>Chaetoceros</taxon>
    </lineage>
</organism>
<sequence length="277" mass="32912">MRVATVDGLVTLFYDGSKELWNEELHEEWEYEFEEHEDKEIVNWESWNLSYECKQYLRERFPWQQIIVMEGVTVIPKYTFSYCWNIQRVTFANTVIRIEREAFLRCKSLIDIQWSDNLEYIGIQSFEKCNLSSVFLPPRCRFVSGWAFGFNENLTIFNVPQDTVLENGLPFIRAKFFDKSPFPNTFRTCIDHPEEINTWMKNINNHKDYALHRACSSYQPLKEVIMSIIENKGLRAFKTENSIGITPSQYLKENPYTDVTENDIIHDYLIKMMGEVV</sequence>
<proteinExistence type="predicted"/>
<evidence type="ECO:0000313" key="1">
    <source>
        <dbReference type="EMBL" id="GFH44050.1"/>
    </source>
</evidence>
<dbReference type="Gene3D" id="3.80.10.10">
    <property type="entry name" value="Ribonuclease Inhibitor"/>
    <property type="match status" value="1"/>
</dbReference>
<comment type="caution">
    <text evidence="1">The sequence shown here is derived from an EMBL/GenBank/DDBJ whole genome shotgun (WGS) entry which is preliminary data.</text>
</comment>
<gene>
    <name evidence="1" type="ORF">CTEN210_00524</name>
</gene>
<dbReference type="InterPro" id="IPR032675">
    <property type="entry name" value="LRR_dom_sf"/>
</dbReference>
<dbReference type="SUPFAM" id="SSF52058">
    <property type="entry name" value="L domain-like"/>
    <property type="match status" value="1"/>
</dbReference>